<keyword evidence="2" id="KW-1185">Reference proteome</keyword>
<dbReference type="Gene3D" id="1.25.40.390">
    <property type="match status" value="1"/>
</dbReference>
<evidence type="ECO:0000313" key="2">
    <source>
        <dbReference type="Proteomes" id="UP000199226"/>
    </source>
</evidence>
<dbReference type="RefSeq" id="WP_090704115.1">
    <property type="nucleotide sequence ID" value="NZ_FNHH01000010.1"/>
</dbReference>
<gene>
    <name evidence="1" type="ORF">SAMN05421813_11089</name>
</gene>
<dbReference type="PROSITE" id="PS51257">
    <property type="entry name" value="PROKAR_LIPOPROTEIN"/>
    <property type="match status" value="1"/>
</dbReference>
<sequence>MKILYIRMICVSIAVIILFAFQSCNDKELTDMNKNPNVIEYAIPEYTFTAAVHNSIPGQSYRALGGGLQYFAVYREVNGSGDKFYDFGGTAGSFDVYNNQWNRLLQLNEQIPGPENVNKRAAIEILRILAIHQVTDVIGDMPYTEAMKGLTNLKPKYDTQKSIYTAMLNELDIALKSMDLSKPNVFGTADPYFKGDISKWKKFGYTLMMRLGMRLSDVEPATAKLWVEKAAAAGVMTANTDIAYRKFANITGQTNPRVDALIAGDFVTPGGDNVFGGKWSAKFIDHLKSTQDPRLPIVSVVWVPSGNTYVADNTVAKQRGMVNGSLNTKPTDFDTYSEPSLLYLDRGSPIITMGPAEAYFLLAEGALRGWNVGTTAKAAYDNGVRAAMAQWALWPTVAPHSGVISASSVDTYLANNPYLTGGPFETQLEQISTQKWVSMLGDDFEIFSNWRRTKYPVFNYKNWKLPSGTLSYYPGNVTGGKMWRRFSIPNAEKTLNPVNYLEAIKRQNFSEDQIDLLQGRMWWDVGPGTGQVN</sequence>
<keyword evidence="1" id="KW-0449">Lipoprotein</keyword>
<evidence type="ECO:0000313" key="1">
    <source>
        <dbReference type="EMBL" id="SDM35639.1"/>
    </source>
</evidence>
<dbReference type="Pfam" id="PF12771">
    <property type="entry name" value="SusD-like_2"/>
    <property type="match status" value="1"/>
</dbReference>
<dbReference type="Proteomes" id="UP000199226">
    <property type="component" value="Unassembled WGS sequence"/>
</dbReference>
<dbReference type="EMBL" id="FNHH01000010">
    <property type="protein sequence ID" value="SDM35639.1"/>
    <property type="molecule type" value="Genomic_DNA"/>
</dbReference>
<dbReference type="SUPFAM" id="SSF48452">
    <property type="entry name" value="TPR-like"/>
    <property type="match status" value="1"/>
</dbReference>
<organism evidence="1 2">
    <name type="scientific">Daejeonella rubra</name>
    <dbReference type="NCBI Taxonomy" id="990371"/>
    <lineage>
        <taxon>Bacteria</taxon>
        <taxon>Pseudomonadati</taxon>
        <taxon>Bacteroidota</taxon>
        <taxon>Sphingobacteriia</taxon>
        <taxon>Sphingobacteriales</taxon>
        <taxon>Sphingobacteriaceae</taxon>
        <taxon>Daejeonella</taxon>
    </lineage>
</organism>
<reference evidence="2" key="1">
    <citation type="submission" date="2016-10" db="EMBL/GenBank/DDBJ databases">
        <authorList>
            <person name="Varghese N."/>
            <person name="Submissions S."/>
        </authorList>
    </citation>
    <scope>NUCLEOTIDE SEQUENCE [LARGE SCALE GENOMIC DNA]</scope>
    <source>
        <strain evidence="2">DSM 24536</strain>
    </source>
</reference>
<protein>
    <submittedName>
        <fullName evidence="1">Susd and RagB outer membrane lipoprotein</fullName>
    </submittedName>
</protein>
<name>A0A1G9SJP1_9SPHI</name>
<dbReference type="STRING" id="990371.SAMN05421813_11089"/>
<proteinExistence type="predicted"/>
<dbReference type="OrthoDB" id="9766256at2"/>
<dbReference type="InterPro" id="IPR011990">
    <property type="entry name" value="TPR-like_helical_dom_sf"/>
</dbReference>
<dbReference type="InterPro" id="IPR041662">
    <property type="entry name" value="SusD-like_2"/>
</dbReference>
<dbReference type="AlphaFoldDB" id="A0A1G9SJP1"/>
<accession>A0A1G9SJP1</accession>